<dbReference type="OrthoDB" id="6157211at2759"/>
<evidence type="ECO:0000256" key="3">
    <source>
        <dbReference type="ARBA" id="ARBA00022729"/>
    </source>
</evidence>
<dbReference type="Proteomes" id="UP000828390">
    <property type="component" value="Unassembled WGS sequence"/>
</dbReference>
<evidence type="ECO:0000256" key="4">
    <source>
        <dbReference type="SAM" id="Coils"/>
    </source>
</evidence>
<dbReference type="PANTHER" id="PTHR22923">
    <property type="entry name" value="CEREBELLIN-RELATED"/>
    <property type="match status" value="1"/>
</dbReference>
<name>A0A9D4JGK7_DREPO</name>
<organism evidence="7 8">
    <name type="scientific">Dreissena polymorpha</name>
    <name type="common">Zebra mussel</name>
    <name type="synonym">Mytilus polymorpha</name>
    <dbReference type="NCBI Taxonomy" id="45954"/>
    <lineage>
        <taxon>Eukaryota</taxon>
        <taxon>Metazoa</taxon>
        <taxon>Spiralia</taxon>
        <taxon>Lophotrochozoa</taxon>
        <taxon>Mollusca</taxon>
        <taxon>Bivalvia</taxon>
        <taxon>Autobranchia</taxon>
        <taxon>Heteroconchia</taxon>
        <taxon>Euheterodonta</taxon>
        <taxon>Imparidentia</taxon>
        <taxon>Neoheterodontei</taxon>
        <taxon>Myida</taxon>
        <taxon>Dreissenoidea</taxon>
        <taxon>Dreissenidae</taxon>
        <taxon>Dreissena</taxon>
    </lineage>
</organism>
<dbReference type="Gene3D" id="2.60.120.40">
    <property type="match status" value="1"/>
</dbReference>
<feature type="coiled-coil region" evidence="4">
    <location>
        <begin position="49"/>
        <end position="76"/>
    </location>
</feature>
<dbReference type="InterPro" id="IPR001073">
    <property type="entry name" value="C1q_dom"/>
</dbReference>
<evidence type="ECO:0000256" key="2">
    <source>
        <dbReference type="ARBA" id="ARBA00022525"/>
    </source>
</evidence>
<reference evidence="7" key="2">
    <citation type="submission" date="2020-11" db="EMBL/GenBank/DDBJ databases">
        <authorList>
            <person name="McCartney M.A."/>
            <person name="Auch B."/>
            <person name="Kono T."/>
            <person name="Mallez S."/>
            <person name="Becker A."/>
            <person name="Gohl D.M."/>
            <person name="Silverstein K.A.T."/>
            <person name="Koren S."/>
            <person name="Bechman K.B."/>
            <person name="Herman A."/>
            <person name="Abrahante J.E."/>
            <person name="Garbe J."/>
        </authorList>
    </citation>
    <scope>NUCLEOTIDE SEQUENCE</scope>
    <source>
        <strain evidence="7">Duluth1</strain>
        <tissue evidence="7">Whole animal</tissue>
    </source>
</reference>
<evidence type="ECO:0000313" key="8">
    <source>
        <dbReference type="Proteomes" id="UP000828390"/>
    </source>
</evidence>
<proteinExistence type="predicted"/>
<keyword evidence="3 5" id="KW-0732">Signal</keyword>
<protein>
    <recommendedName>
        <fullName evidence="6">C1q domain-containing protein</fullName>
    </recommendedName>
</protein>
<dbReference type="SUPFAM" id="SSF49842">
    <property type="entry name" value="TNF-like"/>
    <property type="match status" value="1"/>
</dbReference>
<dbReference type="SMART" id="SM00110">
    <property type="entry name" value="C1Q"/>
    <property type="match status" value="1"/>
</dbReference>
<comment type="caution">
    <text evidence="7">The sequence shown here is derived from an EMBL/GenBank/DDBJ whole genome shotgun (WGS) entry which is preliminary data.</text>
</comment>
<evidence type="ECO:0000259" key="6">
    <source>
        <dbReference type="PROSITE" id="PS50871"/>
    </source>
</evidence>
<dbReference type="GO" id="GO:0005576">
    <property type="term" value="C:extracellular region"/>
    <property type="evidence" value="ECO:0007669"/>
    <property type="project" value="UniProtKB-SubCell"/>
</dbReference>
<dbReference type="PANTHER" id="PTHR22923:SF116">
    <property type="entry name" value="C1Q DOMAIN-CONTAINING PROTEIN"/>
    <property type="match status" value="1"/>
</dbReference>
<feature type="chain" id="PRO_5039139955" description="C1q domain-containing protein" evidence="5">
    <location>
        <begin position="18"/>
        <end position="238"/>
    </location>
</feature>
<keyword evidence="8" id="KW-1185">Reference proteome</keyword>
<gene>
    <name evidence="7" type="ORF">DPMN_140328</name>
</gene>
<dbReference type="Pfam" id="PF00386">
    <property type="entry name" value="C1q"/>
    <property type="match status" value="1"/>
</dbReference>
<accession>A0A9D4JGK7</accession>
<keyword evidence="4" id="KW-0175">Coiled coil</keyword>
<evidence type="ECO:0000256" key="1">
    <source>
        <dbReference type="ARBA" id="ARBA00004613"/>
    </source>
</evidence>
<feature type="signal peptide" evidence="5">
    <location>
        <begin position="1"/>
        <end position="17"/>
    </location>
</feature>
<keyword evidence="2" id="KW-0964">Secreted</keyword>
<dbReference type="PROSITE" id="PS50871">
    <property type="entry name" value="C1Q"/>
    <property type="match status" value="1"/>
</dbReference>
<dbReference type="EMBL" id="JAIWYP010000006">
    <property type="protein sequence ID" value="KAH3811911.1"/>
    <property type="molecule type" value="Genomic_DNA"/>
</dbReference>
<dbReference type="InterPro" id="IPR050822">
    <property type="entry name" value="Cerebellin_Synaptic_Org"/>
</dbReference>
<comment type="subcellular location">
    <subcellularLocation>
        <location evidence="1">Secreted</location>
    </subcellularLocation>
</comment>
<dbReference type="InterPro" id="IPR008983">
    <property type="entry name" value="Tumour_necrosis_fac-like_dom"/>
</dbReference>
<dbReference type="AlphaFoldDB" id="A0A9D4JGK7"/>
<dbReference type="PRINTS" id="PR00007">
    <property type="entry name" value="COMPLEMNTC1Q"/>
</dbReference>
<sequence>MILQILFLAVLTNDALGNVNILTLEGLQKELLALKESYRFESTTQMKRISQLEEKLAKKEDVILALEDSVRRLEETLKTLVPRTDHVGSRVHSVKKRQSGVMPAFSVYLSHNSNLGAGQTIVFDQAIINEGNGYNVYTGMFTCPMAGLYLFSFEVMVMGVSDNTVTGAWVDLVVNARNTEDGAVDAHHQVQELQGGNTVVLRLNVGDAVWLANRGANDHVDGSTGLHATSFTGVFLHA</sequence>
<feature type="domain" description="C1q" evidence="6">
    <location>
        <begin position="98"/>
        <end position="238"/>
    </location>
</feature>
<reference evidence="7" key="1">
    <citation type="journal article" date="2019" name="bioRxiv">
        <title>The Genome of the Zebra Mussel, Dreissena polymorpha: A Resource for Invasive Species Research.</title>
        <authorList>
            <person name="McCartney M.A."/>
            <person name="Auch B."/>
            <person name="Kono T."/>
            <person name="Mallez S."/>
            <person name="Zhang Y."/>
            <person name="Obille A."/>
            <person name="Becker A."/>
            <person name="Abrahante J.E."/>
            <person name="Garbe J."/>
            <person name="Badalamenti J.P."/>
            <person name="Herman A."/>
            <person name="Mangelson H."/>
            <person name="Liachko I."/>
            <person name="Sullivan S."/>
            <person name="Sone E.D."/>
            <person name="Koren S."/>
            <person name="Silverstein K.A.T."/>
            <person name="Beckman K.B."/>
            <person name="Gohl D.M."/>
        </authorList>
    </citation>
    <scope>NUCLEOTIDE SEQUENCE</scope>
    <source>
        <strain evidence="7">Duluth1</strain>
        <tissue evidence="7">Whole animal</tissue>
    </source>
</reference>
<evidence type="ECO:0000313" key="7">
    <source>
        <dbReference type="EMBL" id="KAH3811911.1"/>
    </source>
</evidence>
<evidence type="ECO:0000256" key="5">
    <source>
        <dbReference type="SAM" id="SignalP"/>
    </source>
</evidence>